<name>A0A1M6R1P1_9FIRM</name>
<reference evidence="2" key="1">
    <citation type="submission" date="2016-11" db="EMBL/GenBank/DDBJ databases">
        <authorList>
            <person name="Varghese N."/>
            <person name="Submissions S."/>
        </authorList>
    </citation>
    <scope>NUCLEOTIDE SEQUENCE [LARGE SCALE GENOMIC DNA]</scope>
    <source>
        <strain evidence="2">DSM 14826</strain>
    </source>
</reference>
<dbReference type="OrthoDB" id="2376725at2"/>
<protein>
    <submittedName>
        <fullName evidence="1">Uncharacterized protein</fullName>
    </submittedName>
</protein>
<organism evidence="1 2">
    <name type="scientific">Anaerobranca californiensis DSM 14826</name>
    <dbReference type="NCBI Taxonomy" id="1120989"/>
    <lineage>
        <taxon>Bacteria</taxon>
        <taxon>Bacillati</taxon>
        <taxon>Bacillota</taxon>
        <taxon>Clostridia</taxon>
        <taxon>Eubacteriales</taxon>
        <taxon>Proteinivoracaceae</taxon>
        <taxon>Anaerobranca</taxon>
    </lineage>
</organism>
<dbReference type="Proteomes" id="UP000243547">
    <property type="component" value="Unassembled WGS sequence"/>
</dbReference>
<dbReference type="AlphaFoldDB" id="A0A1M6R1P1"/>
<evidence type="ECO:0000313" key="2">
    <source>
        <dbReference type="Proteomes" id="UP000243547"/>
    </source>
</evidence>
<proteinExistence type="predicted"/>
<accession>A0A1M6R1P1</accession>
<sequence length="56" mass="6496">MEEKKTFEVGGMKITKLVNQREIDQFVQNLPEESKQDVKDVIIALHQQGLIKIEEV</sequence>
<keyword evidence="2" id="KW-1185">Reference proteome</keyword>
<dbReference type="RefSeq" id="WP_159429618.1">
    <property type="nucleotide sequence ID" value="NZ_FRAI01000026.1"/>
</dbReference>
<evidence type="ECO:0000313" key="1">
    <source>
        <dbReference type="EMBL" id="SHK26306.1"/>
    </source>
</evidence>
<gene>
    <name evidence="1" type="ORF">SAMN02745227_01920</name>
</gene>
<dbReference type="EMBL" id="FRAI01000026">
    <property type="protein sequence ID" value="SHK26306.1"/>
    <property type="molecule type" value="Genomic_DNA"/>
</dbReference>